<gene>
    <name evidence="1" type="ORF">Cylst_6188</name>
</gene>
<dbReference type="EMBL" id="CP003642">
    <property type="protein sequence ID" value="AFZ28154.1"/>
    <property type="molecule type" value="Genomic_DNA"/>
</dbReference>
<keyword evidence="2" id="KW-1185">Reference proteome</keyword>
<dbReference type="KEGG" id="csg:Cylst_6188"/>
<dbReference type="PATRIC" id="fig|56107.3.peg.6801"/>
<dbReference type="PROSITE" id="PS51257">
    <property type="entry name" value="PROKAR_LIPOPROTEIN"/>
    <property type="match status" value="1"/>
</dbReference>
<evidence type="ECO:0000313" key="1">
    <source>
        <dbReference type="EMBL" id="AFZ28154.1"/>
    </source>
</evidence>
<dbReference type="AlphaFoldDB" id="K9X7S2"/>
<organism evidence="1 2">
    <name type="scientific">Cylindrospermum stagnale PCC 7417</name>
    <dbReference type="NCBI Taxonomy" id="56107"/>
    <lineage>
        <taxon>Bacteria</taxon>
        <taxon>Bacillati</taxon>
        <taxon>Cyanobacteriota</taxon>
        <taxon>Cyanophyceae</taxon>
        <taxon>Nostocales</taxon>
        <taxon>Nostocaceae</taxon>
        <taxon>Cylindrospermum</taxon>
    </lineage>
</organism>
<dbReference type="Proteomes" id="UP000010475">
    <property type="component" value="Chromosome"/>
</dbReference>
<name>K9X7S2_9NOST</name>
<dbReference type="RefSeq" id="WP_015211386.1">
    <property type="nucleotide sequence ID" value="NC_019757.1"/>
</dbReference>
<accession>K9X7S2</accession>
<dbReference type="STRING" id="56107.Cylst_6188"/>
<proteinExistence type="predicted"/>
<dbReference type="OrthoDB" id="3723110at2"/>
<protein>
    <submittedName>
        <fullName evidence="1">Uncharacterized protein</fullName>
    </submittedName>
</protein>
<dbReference type="eggNOG" id="ENOG5033RRQ">
    <property type="taxonomic scope" value="Bacteria"/>
</dbReference>
<dbReference type="HOGENOM" id="CLU_051332_0_0_3"/>
<reference evidence="1 2" key="1">
    <citation type="submission" date="2012-06" db="EMBL/GenBank/DDBJ databases">
        <title>Finished chromosome of genome of Cylindrospermum stagnale PCC 7417.</title>
        <authorList>
            <consortium name="US DOE Joint Genome Institute"/>
            <person name="Gugger M."/>
            <person name="Coursin T."/>
            <person name="Rippka R."/>
            <person name="Tandeau De Marsac N."/>
            <person name="Huntemann M."/>
            <person name="Wei C.-L."/>
            <person name="Han J."/>
            <person name="Detter J.C."/>
            <person name="Han C."/>
            <person name="Tapia R."/>
            <person name="Chen A."/>
            <person name="Kyrpides N."/>
            <person name="Mavromatis K."/>
            <person name="Markowitz V."/>
            <person name="Szeto E."/>
            <person name="Ivanova N."/>
            <person name="Pagani I."/>
            <person name="Pati A."/>
            <person name="Goodwin L."/>
            <person name="Nordberg H.P."/>
            <person name="Cantor M.N."/>
            <person name="Hua S.X."/>
            <person name="Woyke T."/>
            <person name="Kerfeld C.A."/>
        </authorList>
    </citation>
    <scope>NUCLEOTIDE SEQUENCE [LARGE SCALE GENOMIC DNA]</scope>
    <source>
        <strain evidence="1 2">PCC 7417</strain>
    </source>
</reference>
<sequence>MKSIIKLFPQTVVLTLALTSLLACGIGITSKNNAVAVPSPEQLQLSQNSQNTLPKAISRAVLRDAAKRSGVRIAALKITQVTSQTFSNPCLFNFGEICTKEYNPIQGWEVIVQVQDQSWTYHVNKSGSQIVLDPKVTVSSADKLPKEIASSVLSDASKRSGLPSNALKITQATQKTFSNPCFFGFGEVCTQIFDPVEGWLVIVKVKQQSWTYHVNQSGEQIVLDPKVSATPSK</sequence>
<evidence type="ECO:0000313" key="2">
    <source>
        <dbReference type="Proteomes" id="UP000010475"/>
    </source>
</evidence>